<protein>
    <submittedName>
        <fullName evidence="4">Glycosyltransferase involved in cell wall biosynthesis</fullName>
    </submittedName>
</protein>
<dbReference type="EMBL" id="JACHCB010000018">
    <property type="protein sequence ID" value="MBB6112432.1"/>
    <property type="molecule type" value="Genomic_DNA"/>
</dbReference>
<evidence type="ECO:0000256" key="1">
    <source>
        <dbReference type="ARBA" id="ARBA00022679"/>
    </source>
</evidence>
<dbReference type="InterPro" id="IPR001296">
    <property type="entry name" value="Glyco_trans_1"/>
</dbReference>
<evidence type="ECO:0000259" key="3">
    <source>
        <dbReference type="Pfam" id="PF13439"/>
    </source>
</evidence>
<dbReference type="Proteomes" id="UP000541583">
    <property type="component" value="Unassembled WGS sequence"/>
</dbReference>
<gene>
    <name evidence="4" type="ORF">HDF23_005207</name>
</gene>
<dbReference type="PANTHER" id="PTHR46401">
    <property type="entry name" value="GLYCOSYLTRANSFERASE WBBK-RELATED"/>
    <property type="match status" value="1"/>
</dbReference>
<accession>A0ABR6PRL9</accession>
<evidence type="ECO:0000259" key="2">
    <source>
        <dbReference type="Pfam" id="PF00534"/>
    </source>
</evidence>
<name>A0ABR6PRL9_9SPHI</name>
<keyword evidence="5" id="KW-1185">Reference proteome</keyword>
<dbReference type="RefSeq" id="WP_076377663.1">
    <property type="nucleotide sequence ID" value="NZ_FTMG01000018.1"/>
</dbReference>
<evidence type="ECO:0000313" key="5">
    <source>
        <dbReference type="Proteomes" id="UP000541583"/>
    </source>
</evidence>
<proteinExistence type="predicted"/>
<dbReference type="Pfam" id="PF13439">
    <property type="entry name" value="Glyco_transf_4"/>
    <property type="match status" value="1"/>
</dbReference>
<organism evidence="4 5">
    <name type="scientific">Mucilaginibacter lappiensis</name>
    <dbReference type="NCBI Taxonomy" id="354630"/>
    <lineage>
        <taxon>Bacteria</taxon>
        <taxon>Pseudomonadati</taxon>
        <taxon>Bacteroidota</taxon>
        <taxon>Sphingobacteriia</taxon>
        <taxon>Sphingobacteriales</taxon>
        <taxon>Sphingobacteriaceae</taxon>
        <taxon>Mucilaginibacter</taxon>
    </lineage>
</organism>
<dbReference type="Pfam" id="PF00534">
    <property type="entry name" value="Glycos_transf_1"/>
    <property type="match status" value="1"/>
</dbReference>
<feature type="domain" description="Glycosyl transferase family 1" evidence="2">
    <location>
        <begin position="177"/>
        <end position="327"/>
    </location>
</feature>
<dbReference type="PANTHER" id="PTHR46401:SF2">
    <property type="entry name" value="GLYCOSYLTRANSFERASE WBBK-RELATED"/>
    <property type="match status" value="1"/>
</dbReference>
<dbReference type="CDD" id="cd03809">
    <property type="entry name" value="GT4_MtfB-like"/>
    <property type="match status" value="1"/>
</dbReference>
<dbReference type="Gene3D" id="3.40.50.2000">
    <property type="entry name" value="Glycogen Phosphorylase B"/>
    <property type="match status" value="2"/>
</dbReference>
<dbReference type="InterPro" id="IPR028098">
    <property type="entry name" value="Glyco_trans_4-like_N"/>
</dbReference>
<sequence>MDILINARFLTQKLTGVQRFAVEIAKQIKQIMPSVVFVTPANIIHKELFIELGAKIIGSNKGVLWEQVDLPLFLIKSGKPLLINLCNLAPLFYSNQVITLHDVAFFVNPAWFSKKFVSYYKFLIPQISKKAKLIFTVSHFSKSEIIKYINVDPEKIKVIYNSVSDLPEVSKHEIDYGRYVLIVGSIDKRKNITNLIAAFNLILQKDFKLIIVGDVNAIFNNTGNENFKKQDDIVFLGRVNDTELAGLYSNALMFVYPSLYEGFGIPPLEAMAYGCPTIVSDIDSLKEICGDASLYVDPYNIEDISKSINLLAQDRALRNNLISRGRQNINRFSWKDSAKQIIDSIAF</sequence>
<reference evidence="4 5" key="1">
    <citation type="submission" date="2020-08" db="EMBL/GenBank/DDBJ databases">
        <title>Genomic Encyclopedia of Type Strains, Phase IV (KMG-V): Genome sequencing to study the core and pangenomes of soil and plant-associated prokaryotes.</title>
        <authorList>
            <person name="Whitman W."/>
        </authorList>
    </citation>
    <scope>NUCLEOTIDE SEQUENCE [LARGE SCALE GENOMIC DNA]</scope>
    <source>
        <strain evidence="4 5">ANJLi2</strain>
    </source>
</reference>
<comment type="caution">
    <text evidence="4">The sequence shown here is derived from an EMBL/GenBank/DDBJ whole genome shotgun (WGS) entry which is preliminary data.</text>
</comment>
<dbReference type="SUPFAM" id="SSF53756">
    <property type="entry name" value="UDP-Glycosyltransferase/glycogen phosphorylase"/>
    <property type="match status" value="1"/>
</dbReference>
<feature type="domain" description="Glycosyltransferase subfamily 4-like N-terminal" evidence="3">
    <location>
        <begin position="95"/>
        <end position="163"/>
    </location>
</feature>
<keyword evidence="1" id="KW-0808">Transferase</keyword>
<evidence type="ECO:0000313" key="4">
    <source>
        <dbReference type="EMBL" id="MBB6112432.1"/>
    </source>
</evidence>